<feature type="compositionally biased region" description="Basic and acidic residues" evidence="1">
    <location>
        <begin position="156"/>
        <end position="185"/>
    </location>
</feature>
<evidence type="ECO:0000313" key="4">
    <source>
        <dbReference type="Proteomes" id="UP000677054"/>
    </source>
</evidence>
<name>A0A7R9ACI9_9CRUS</name>
<dbReference type="InterPro" id="IPR011029">
    <property type="entry name" value="DEATH-like_dom_sf"/>
</dbReference>
<gene>
    <name evidence="3" type="ORF">DSTB1V02_LOCUS11127</name>
</gene>
<dbReference type="CDD" id="cd01671">
    <property type="entry name" value="CARD"/>
    <property type="match status" value="1"/>
</dbReference>
<dbReference type="EMBL" id="LR903003">
    <property type="protein sequence ID" value="CAD7251360.1"/>
    <property type="molecule type" value="Genomic_DNA"/>
</dbReference>
<dbReference type="PANTHER" id="PTHR31580">
    <property type="entry name" value="FILAMENT-LIKE PLANT PROTEIN 4"/>
    <property type="match status" value="1"/>
</dbReference>
<dbReference type="Proteomes" id="UP000677054">
    <property type="component" value="Unassembled WGS sequence"/>
</dbReference>
<organism evidence="3">
    <name type="scientific">Darwinula stevensoni</name>
    <dbReference type="NCBI Taxonomy" id="69355"/>
    <lineage>
        <taxon>Eukaryota</taxon>
        <taxon>Metazoa</taxon>
        <taxon>Ecdysozoa</taxon>
        <taxon>Arthropoda</taxon>
        <taxon>Crustacea</taxon>
        <taxon>Oligostraca</taxon>
        <taxon>Ostracoda</taxon>
        <taxon>Podocopa</taxon>
        <taxon>Podocopida</taxon>
        <taxon>Darwinulocopina</taxon>
        <taxon>Darwinuloidea</taxon>
        <taxon>Darwinulidae</taxon>
        <taxon>Darwinula</taxon>
    </lineage>
</organism>
<dbReference type="SUPFAM" id="SSF47986">
    <property type="entry name" value="DEATH domain"/>
    <property type="match status" value="1"/>
</dbReference>
<evidence type="ECO:0000256" key="1">
    <source>
        <dbReference type="SAM" id="MobiDB-lite"/>
    </source>
</evidence>
<reference evidence="3" key="1">
    <citation type="submission" date="2020-11" db="EMBL/GenBank/DDBJ databases">
        <authorList>
            <person name="Tran Van P."/>
        </authorList>
    </citation>
    <scope>NUCLEOTIDE SEQUENCE</scope>
</reference>
<dbReference type="PROSITE" id="PS50209">
    <property type="entry name" value="CARD"/>
    <property type="match status" value="1"/>
</dbReference>
<feature type="domain" description="CARD" evidence="2">
    <location>
        <begin position="29"/>
        <end position="101"/>
    </location>
</feature>
<accession>A0A7R9ACI9</accession>
<evidence type="ECO:0000313" key="3">
    <source>
        <dbReference type="EMBL" id="CAD7251360.1"/>
    </source>
</evidence>
<keyword evidence="4" id="KW-1185">Reference proteome</keyword>
<dbReference type="GO" id="GO:0042981">
    <property type="term" value="P:regulation of apoptotic process"/>
    <property type="evidence" value="ECO:0007669"/>
    <property type="project" value="InterPro"/>
</dbReference>
<protein>
    <recommendedName>
        <fullName evidence="2">CARD domain-containing protein</fullName>
    </recommendedName>
</protein>
<feature type="region of interest" description="Disordered" evidence="1">
    <location>
        <begin position="150"/>
        <end position="185"/>
    </location>
</feature>
<dbReference type="Gene3D" id="1.10.533.10">
    <property type="entry name" value="Death Domain, Fas"/>
    <property type="match status" value="1"/>
</dbReference>
<sequence length="505" mass="58800">MATMANCSEEELHVDGKTVADIMAKYTERLKYLEHMKVIELLWNKKVIDHDEYVSIQKPEMDRRLFLQEKLPKKGDTAFQKFLECLIEINQKILAKDMRRGRPDRGGSTRVPVLSNFDLIREINLRLHVSEDLFDGEAFKQLENEKKNLEASNQKMAKDLDERNKELEERTRETEREKQKFEKDLKESKDKVDELQLQLRNSEKKAEDLERQLKKEQNTYRVIERDKRTIEKELQESRDQAAKQMLHMSAVEKKAKELEELVKREQNAYGELERNKRKIEKELKEKLFLDFPRKRRVRKSQVTGDLSPFFLPFGASGGVRHMSSLAVAAFRMQAVQLSLAVYEGASRFSNKCFHEDHVEGRAYLCLPHPHEAAFMERNSMLGCEDVRDNFHALFGSNSLYNELDCLPFAGKTSPPIPDSFHLLQILGMSDAFSRVKTNPAADVEQPDGWEKGGERADKRDILLVLTWHKDRVFKEVALRRFGSAWVDATARRITGKNFARRARGN</sequence>
<dbReference type="EMBL" id="CAJPEV010003486">
    <property type="protein sequence ID" value="CAG0899864.1"/>
    <property type="molecule type" value="Genomic_DNA"/>
</dbReference>
<dbReference type="PANTHER" id="PTHR31580:SF49">
    <property type="entry name" value="FILAMENT-LIKE PLANT PROTEIN 3"/>
    <property type="match status" value="1"/>
</dbReference>
<dbReference type="InterPro" id="IPR001315">
    <property type="entry name" value="CARD"/>
</dbReference>
<dbReference type="AlphaFoldDB" id="A0A7R9ACI9"/>
<evidence type="ECO:0000259" key="2">
    <source>
        <dbReference type="PROSITE" id="PS50209"/>
    </source>
</evidence>
<proteinExistence type="predicted"/>